<accession>A0A1X0PA18</accession>
<name>A0A1X0PA18_9TRYP</name>
<comment type="caution">
    <text evidence="2">The sequence shown here is derived from an EMBL/GenBank/DDBJ whole genome shotgun (WGS) entry which is preliminary data.</text>
</comment>
<sequence length="125" mass="14049">MGKKPGRNFTPNRKPLRTAGASKNIFDDVGVLDAARYAPDWGPENLAKEFPLAPGPQLRFQGGTKQGKTDSCHLWRVPWFGWCPPNVRKEWGNQFPAARKTPPRPTMNLQNGNLWEAITARPSLR</sequence>
<dbReference type="Proteomes" id="UP000192257">
    <property type="component" value="Unassembled WGS sequence"/>
</dbReference>
<evidence type="ECO:0000313" key="3">
    <source>
        <dbReference type="Proteomes" id="UP000192257"/>
    </source>
</evidence>
<protein>
    <submittedName>
        <fullName evidence="2">Uncharacterized protein</fullName>
    </submittedName>
</protein>
<dbReference type="RefSeq" id="XP_028887539.1">
    <property type="nucleotide sequence ID" value="XM_029021031.1"/>
</dbReference>
<evidence type="ECO:0000313" key="2">
    <source>
        <dbReference type="EMBL" id="ORC93473.1"/>
    </source>
</evidence>
<organism evidence="2 3">
    <name type="scientific">Trypanosoma theileri</name>
    <dbReference type="NCBI Taxonomy" id="67003"/>
    <lineage>
        <taxon>Eukaryota</taxon>
        <taxon>Discoba</taxon>
        <taxon>Euglenozoa</taxon>
        <taxon>Kinetoplastea</taxon>
        <taxon>Metakinetoplastina</taxon>
        <taxon>Trypanosomatida</taxon>
        <taxon>Trypanosomatidae</taxon>
        <taxon>Trypanosoma</taxon>
    </lineage>
</organism>
<dbReference type="AlphaFoldDB" id="A0A1X0PA18"/>
<dbReference type="EMBL" id="NBCO01000001">
    <property type="protein sequence ID" value="ORC93473.1"/>
    <property type="molecule type" value="Genomic_DNA"/>
</dbReference>
<reference evidence="2 3" key="1">
    <citation type="submission" date="2017-03" db="EMBL/GenBank/DDBJ databases">
        <title>An alternative strategy for trypanosome survival in the mammalian bloodstream revealed through genome and transcriptome analysis of the ubiquitous bovine parasite Trypanosoma (Megatrypanum) theileri.</title>
        <authorList>
            <person name="Kelly S."/>
            <person name="Ivens A."/>
            <person name="Mott A."/>
            <person name="O'Neill E."/>
            <person name="Emms D."/>
            <person name="Macleod O."/>
            <person name="Voorheis P."/>
            <person name="Matthews J."/>
            <person name="Matthews K."/>
            <person name="Carrington M."/>
        </authorList>
    </citation>
    <scope>NUCLEOTIDE SEQUENCE [LARGE SCALE GENOMIC DNA]</scope>
    <source>
        <strain evidence="2">Edinburgh</strain>
    </source>
</reference>
<dbReference type="GeneID" id="39980811"/>
<gene>
    <name evidence="2" type="ORF">TM35_000013500</name>
</gene>
<evidence type="ECO:0000256" key="1">
    <source>
        <dbReference type="SAM" id="MobiDB-lite"/>
    </source>
</evidence>
<feature type="region of interest" description="Disordered" evidence="1">
    <location>
        <begin position="1"/>
        <end position="21"/>
    </location>
</feature>
<keyword evidence="3" id="KW-1185">Reference proteome</keyword>
<proteinExistence type="predicted"/>
<dbReference type="VEuPathDB" id="TriTrypDB:TM35_000013500"/>